<feature type="transmembrane region" description="Helical" evidence="2">
    <location>
        <begin position="26"/>
        <end position="47"/>
    </location>
</feature>
<feature type="domain" description="DUF305" evidence="3">
    <location>
        <begin position="58"/>
        <end position="209"/>
    </location>
</feature>
<dbReference type="InterPro" id="IPR012347">
    <property type="entry name" value="Ferritin-like"/>
</dbReference>
<keyword evidence="2" id="KW-0812">Transmembrane</keyword>
<dbReference type="RefSeq" id="WP_141921900.1">
    <property type="nucleotide sequence ID" value="NZ_VFQC01000001.1"/>
</dbReference>
<dbReference type="PANTHER" id="PTHR36933:SF1">
    <property type="entry name" value="SLL0788 PROTEIN"/>
    <property type="match status" value="1"/>
</dbReference>
<comment type="caution">
    <text evidence="4">The sequence shown here is derived from an EMBL/GenBank/DDBJ whole genome shotgun (WGS) entry which is preliminary data.</text>
</comment>
<keyword evidence="5" id="KW-1185">Reference proteome</keyword>
<protein>
    <submittedName>
        <fullName evidence="4">Uncharacterized protein (DUF305 family)</fullName>
    </submittedName>
</protein>
<evidence type="ECO:0000313" key="5">
    <source>
        <dbReference type="Proteomes" id="UP000317422"/>
    </source>
</evidence>
<organism evidence="4 5">
    <name type="scientific">Haloactinospora alba</name>
    <dbReference type="NCBI Taxonomy" id="405555"/>
    <lineage>
        <taxon>Bacteria</taxon>
        <taxon>Bacillati</taxon>
        <taxon>Actinomycetota</taxon>
        <taxon>Actinomycetes</taxon>
        <taxon>Streptosporangiales</taxon>
        <taxon>Nocardiopsidaceae</taxon>
        <taxon>Haloactinospora</taxon>
    </lineage>
</organism>
<dbReference type="OrthoDB" id="26872at2"/>
<dbReference type="PANTHER" id="PTHR36933">
    <property type="entry name" value="SLL0788 PROTEIN"/>
    <property type="match status" value="1"/>
</dbReference>
<proteinExistence type="predicted"/>
<gene>
    <name evidence="4" type="ORF">FHX37_0562</name>
</gene>
<dbReference type="Pfam" id="PF03713">
    <property type="entry name" value="DUF305"/>
    <property type="match status" value="1"/>
</dbReference>
<evidence type="ECO:0000259" key="3">
    <source>
        <dbReference type="Pfam" id="PF03713"/>
    </source>
</evidence>
<evidence type="ECO:0000256" key="1">
    <source>
        <dbReference type="SAM" id="MobiDB-lite"/>
    </source>
</evidence>
<keyword evidence="2" id="KW-0472">Membrane</keyword>
<feature type="region of interest" description="Disordered" evidence="1">
    <location>
        <begin position="1"/>
        <end position="22"/>
    </location>
</feature>
<dbReference type="Gene3D" id="1.20.1260.10">
    <property type="match status" value="1"/>
</dbReference>
<reference evidence="4 5" key="1">
    <citation type="submission" date="2019-06" db="EMBL/GenBank/DDBJ databases">
        <title>Sequencing the genomes of 1000 actinobacteria strains.</title>
        <authorList>
            <person name="Klenk H.-P."/>
        </authorList>
    </citation>
    <scope>NUCLEOTIDE SEQUENCE [LARGE SCALE GENOMIC DNA]</scope>
    <source>
        <strain evidence="4 5">DSM 45015</strain>
    </source>
</reference>
<evidence type="ECO:0000313" key="4">
    <source>
        <dbReference type="EMBL" id="TQN30680.1"/>
    </source>
</evidence>
<sequence>MRKDHTAEDSSSAGEQHGDQGHRRGWPLWSAVAALVVAALVGGYALGSPGYPDDDSPEAGFLRDMSTHHAQAVNMSLLVLEESEDTALRTVAQDIARTQQEQIGRMQGWLVQWDLPARGPEPPMSWMPDHDAEGGMPGMASEERMEKLRTAEGEDAEIVFLRAMIDHHVGGVDMAEAAEELGEEPMVVDFAAGMAETQQSEIEMMREMLSERGVDPEDM</sequence>
<dbReference type="InterPro" id="IPR005183">
    <property type="entry name" value="DUF305_CopM-like"/>
</dbReference>
<accession>A0A543NFY1</accession>
<dbReference type="EMBL" id="VFQC01000001">
    <property type="protein sequence ID" value="TQN30680.1"/>
    <property type="molecule type" value="Genomic_DNA"/>
</dbReference>
<name>A0A543NFY1_9ACTN</name>
<evidence type="ECO:0000256" key="2">
    <source>
        <dbReference type="SAM" id="Phobius"/>
    </source>
</evidence>
<keyword evidence="2" id="KW-1133">Transmembrane helix</keyword>
<dbReference type="AlphaFoldDB" id="A0A543NFY1"/>
<dbReference type="Proteomes" id="UP000317422">
    <property type="component" value="Unassembled WGS sequence"/>
</dbReference>